<dbReference type="RefSeq" id="WP_317963978.1">
    <property type="nucleotide sequence ID" value="NZ_OX458333.1"/>
</dbReference>
<evidence type="ECO:0000256" key="2">
    <source>
        <dbReference type="ARBA" id="ARBA00022481"/>
    </source>
</evidence>
<keyword evidence="2" id="KW-0488">Methylation</keyword>
<dbReference type="Gene3D" id="3.30.700.10">
    <property type="entry name" value="Glycoprotein, Type 4 Pilin"/>
    <property type="match status" value="1"/>
</dbReference>
<gene>
    <name evidence="5" type="primary">ecpC</name>
    <name evidence="5" type="ORF">MSZNOR_2179</name>
</gene>
<dbReference type="EMBL" id="OX458333">
    <property type="protein sequence ID" value="CAI8832865.1"/>
    <property type="molecule type" value="Genomic_DNA"/>
</dbReference>
<sequence length="151" mass="15720">MNANMNMRQQGGFTLIELMIVVAIIGILAAVAIPAYQDYTARAQVAEALNLADGLKATVADIWTDQGSLDNADSTKYGLPTATDVKGKYVAQVAVENGLITATMEGAGKVAKGVEGKTVVVSPITGAGSVQWRCKAGTIDQKFLPASCRTS</sequence>
<comment type="similarity">
    <text evidence="1 3">Belongs to the N-Me-Phe pilin family.</text>
</comment>
<keyword evidence="4" id="KW-0812">Transmembrane</keyword>
<dbReference type="PROSITE" id="PS00409">
    <property type="entry name" value="PROKAR_NTER_METHYL"/>
    <property type="match status" value="1"/>
</dbReference>
<reference evidence="5 6" key="1">
    <citation type="submission" date="2023-03" db="EMBL/GenBank/DDBJ databases">
        <authorList>
            <person name="Pearce D."/>
        </authorList>
    </citation>
    <scope>NUCLEOTIDE SEQUENCE [LARGE SCALE GENOMIC DNA]</scope>
    <source>
        <strain evidence="5">Msz</strain>
    </source>
</reference>
<proteinExistence type="inferred from homology"/>
<dbReference type="Pfam" id="PF07963">
    <property type="entry name" value="N_methyl"/>
    <property type="match status" value="1"/>
</dbReference>
<dbReference type="PANTHER" id="PTHR30093">
    <property type="entry name" value="GENERAL SECRETION PATHWAY PROTEIN G"/>
    <property type="match status" value="1"/>
</dbReference>
<evidence type="ECO:0000256" key="4">
    <source>
        <dbReference type="SAM" id="Phobius"/>
    </source>
</evidence>
<dbReference type="InterPro" id="IPR001082">
    <property type="entry name" value="Pilin"/>
</dbReference>
<keyword evidence="6" id="KW-1185">Reference proteome</keyword>
<evidence type="ECO:0000256" key="1">
    <source>
        <dbReference type="ARBA" id="ARBA00005233"/>
    </source>
</evidence>
<dbReference type="SUPFAM" id="SSF54523">
    <property type="entry name" value="Pili subunits"/>
    <property type="match status" value="1"/>
</dbReference>
<dbReference type="Pfam" id="PF00114">
    <property type="entry name" value="Pilin"/>
    <property type="match status" value="1"/>
</dbReference>
<dbReference type="InterPro" id="IPR012902">
    <property type="entry name" value="N_methyl_site"/>
</dbReference>
<evidence type="ECO:0000313" key="6">
    <source>
        <dbReference type="Proteomes" id="UP001162030"/>
    </source>
</evidence>
<dbReference type="Proteomes" id="UP001162030">
    <property type="component" value="Chromosome"/>
</dbReference>
<evidence type="ECO:0000313" key="5">
    <source>
        <dbReference type="EMBL" id="CAI8832865.1"/>
    </source>
</evidence>
<dbReference type="PANTHER" id="PTHR30093:SF34">
    <property type="entry name" value="PREPILIN PEPTIDASE-DEPENDENT PROTEIN D"/>
    <property type="match status" value="1"/>
</dbReference>
<organism evidence="5 6">
    <name type="scientific">Methylocaldum szegediense</name>
    <dbReference type="NCBI Taxonomy" id="73780"/>
    <lineage>
        <taxon>Bacteria</taxon>
        <taxon>Pseudomonadati</taxon>
        <taxon>Pseudomonadota</taxon>
        <taxon>Gammaproteobacteria</taxon>
        <taxon>Methylococcales</taxon>
        <taxon>Methylococcaceae</taxon>
        <taxon>Methylocaldum</taxon>
    </lineage>
</organism>
<name>A0ABN8X706_9GAMM</name>
<accession>A0ABN8X706</accession>
<keyword evidence="3" id="KW-0281">Fimbrium</keyword>
<dbReference type="NCBIfam" id="TIGR02532">
    <property type="entry name" value="IV_pilin_GFxxxE"/>
    <property type="match status" value="1"/>
</dbReference>
<feature type="transmembrane region" description="Helical" evidence="4">
    <location>
        <begin position="12"/>
        <end position="36"/>
    </location>
</feature>
<keyword evidence="4" id="KW-1133">Transmembrane helix</keyword>
<dbReference type="InterPro" id="IPR045584">
    <property type="entry name" value="Pilin-like"/>
</dbReference>
<protein>
    <submittedName>
        <fullName evidence="5">Fimbrial protein EcpC</fullName>
    </submittedName>
</protein>
<keyword evidence="4" id="KW-0472">Membrane</keyword>
<evidence type="ECO:0000256" key="3">
    <source>
        <dbReference type="RuleBase" id="RU000389"/>
    </source>
</evidence>